<evidence type="ECO:0000256" key="9">
    <source>
        <dbReference type="ARBA" id="ARBA00023014"/>
    </source>
</evidence>
<dbReference type="GeneID" id="97309761"/>
<protein>
    <submittedName>
        <fullName evidence="12">FdhF/YdeP family oxidoreductase</fullName>
    </submittedName>
</protein>
<proteinExistence type="inferred from homology"/>
<accession>A0A4Y8MVB4</accession>
<dbReference type="InterPro" id="IPR009010">
    <property type="entry name" value="Asp_de-COase-like_dom_sf"/>
</dbReference>
<evidence type="ECO:0000256" key="1">
    <source>
        <dbReference type="ARBA" id="ARBA00001942"/>
    </source>
</evidence>
<comment type="cofactor">
    <cofactor evidence="2">
        <name>[4Fe-4S] cluster</name>
        <dbReference type="ChEBI" id="CHEBI:49883"/>
    </cofactor>
</comment>
<comment type="cofactor">
    <cofactor evidence="1">
        <name>Mo-bis(molybdopterin guanine dinucleotide)</name>
        <dbReference type="ChEBI" id="CHEBI:60539"/>
    </cofactor>
</comment>
<organism evidence="12 13">
    <name type="scientific">Paraburkholderia dipogonis</name>
    <dbReference type="NCBI Taxonomy" id="1211383"/>
    <lineage>
        <taxon>Bacteria</taxon>
        <taxon>Pseudomonadati</taxon>
        <taxon>Pseudomonadota</taxon>
        <taxon>Betaproteobacteria</taxon>
        <taxon>Burkholderiales</taxon>
        <taxon>Burkholderiaceae</taxon>
        <taxon>Paraburkholderia</taxon>
    </lineage>
</organism>
<evidence type="ECO:0000256" key="8">
    <source>
        <dbReference type="ARBA" id="ARBA00023004"/>
    </source>
</evidence>
<dbReference type="GO" id="GO:0016020">
    <property type="term" value="C:membrane"/>
    <property type="evidence" value="ECO:0007669"/>
    <property type="project" value="TreeGrafter"/>
</dbReference>
<evidence type="ECO:0000313" key="13">
    <source>
        <dbReference type="Proteomes" id="UP000297385"/>
    </source>
</evidence>
<dbReference type="PIRSF" id="PIRSF000144">
    <property type="entry name" value="CbbBc"/>
    <property type="match status" value="1"/>
</dbReference>
<evidence type="ECO:0000256" key="4">
    <source>
        <dbReference type="ARBA" id="ARBA00022485"/>
    </source>
</evidence>
<dbReference type="PANTHER" id="PTHR43105:SF4">
    <property type="entry name" value="PROTEIN YDEP"/>
    <property type="match status" value="1"/>
</dbReference>
<evidence type="ECO:0000259" key="11">
    <source>
        <dbReference type="Pfam" id="PF00384"/>
    </source>
</evidence>
<keyword evidence="8" id="KW-0408">Iron</keyword>
<comment type="similarity">
    <text evidence="3">Belongs to the prokaryotic molybdopterin-containing oxidoreductase family.</text>
</comment>
<dbReference type="EMBL" id="SNVI01000002">
    <property type="protein sequence ID" value="TFE41447.1"/>
    <property type="molecule type" value="Genomic_DNA"/>
</dbReference>
<dbReference type="GO" id="GO:0051539">
    <property type="term" value="F:4 iron, 4 sulfur cluster binding"/>
    <property type="evidence" value="ECO:0007669"/>
    <property type="project" value="UniProtKB-KW"/>
</dbReference>
<keyword evidence="5" id="KW-0500">Molybdenum</keyword>
<dbReference type="SUPFAM" id="SSF53706">
    <property type="entry name" value="Formate dehydrogenase/DMSO reductase, domains 1-3"/>
    <property type="match status" value="1"/>
</dbReference>
<evidence type="ECO:0000313" key="12">
    <source>
        <dbReference type="EMBL" id="TFE41447.1"/>
    </source>
</evidence>
<dbReference type="PANTHER" id="PTHR43105">
    <property type="entry name" value="RESPIRATORY NITRATE REDUCTASE"/>
    <property type="match status" value="1"/>
</dbReference>
<dbReference type="Proteomes" id="UP000297385">
    <property type="component" value="Unassembled WGS sequence"/>
</dbReference>
<dbReference type="CDD" id="cd02787">
    <property type="entry name" value="MopB_CT_ydeP"/>
    <property type="match status" value="1"/>
</dbReference>
<dbReference type="GO" id="GO:0030151">
    <property type="term" value="F:molybdenum ion binding"/>
    <property type="evidence" value="ECO:0007669"/>
    <property type="project" value="InterPro"/>
</dbReference>
<name>A0A4Y8MVB4_9BURK</name>
<keyword evidence="6" id="KW-0479">Metal-binding</keyword>
<evidence type="ECO:0000256" key="6">
    <source>
        <dbReference type="ARBA" id="ARBA00022723"/>
    </source>
</evidence>
<dbReference type="GO" id="GO:0008863">
    <property type="term" value="F:formate dehydrogenase (NAD+) activity"/>
    <property type="evidence" value="ECO:0007669"/>
    <property type="project" value="InterPro"/>
</dbReference>
<gene>
    <name evidence="12" type="ORF">E2553_32785</name>
</gene>
<evidence type="ECO:0000256" key="3">
    <source>
        <dbReference type="ARBA" id="ARBA00010312"/>
    </source>
</evidence>
<dbReference type="RefSeq" id="WP_134464493.1">
    <property type="nucleotide sequence ID" value="NZ_JBHMFL010000142.1"/>
</dbReference>
<dbReference type="Gene3D" id="3.40.50.740">
    <property type="match status" value="1"/>
</dbReference>
<feature type="domain" description="Molybdopterin oxidoreductase" evidence="11">
    <location>
        <begin position="130"/>
        <end position="431"/>
    </location>
</feature>
<comment type="caution">
    <text evidence="12">The sequence shown here is derived from an EMBL/GenBank/DDBJ whole genome shotgun (WGS) entry which is preliminary data.</text>
</comment>
<dbReference type="Pfam" id="PF00384">
    <property type="entry name" value="Molybdopterin"/>
    <property type="match status" value="1"/>
</dbReference>
<dbReference type="InterPro" id="IPR037951">
    <property type="entry name" value="MopB_CT_YdeP"/>
</dbReference>
<dbReference type="Gene3D" id="3.40.228.10">
    <property type="entry name" value="Dimethylsulfoxide Reductase, domain 2"/>
    <property type="match status" value="1"/>
</dbReference>
<evidence type="ECO:0000256" key="2">
    <source>
        <dbReference type="ARBA" id="ARBA00001966"/>
    </source>
</evidence>
<dbReference type="InterPro" id="IPR050123">
    <property type="entry name" value="Prok_molybdopt-oxidoreductase"/>
</dbReference>
<dbReference type="CDD" id="cd02767">
    <property type="entry name" value="MopB_ydeP"/>
    <property type="match status" value="1"/>
</dbReference>
<keyword evidence="9" id="KW-0411">Iron-sulfur</keyword>
<reference evidence="12 13" key="1">
    <citation type="submission" date="2019-03" db="EMBL/GenBank/DDBJ databases">
        <title>Complete Genome Sequence of Paraburkholderia dipogonis ICMP 19430T, a Nitrogen-fixing Symbiont of the South African Invasive Legume Dipogon lignosus in New Zealand.</title>
        <authorList>
            <person name="De Meyer S.E."/>
        </authorList>
    </citation>
    <scope>NUCLEOTIDE SEQUENCE [LARGE SCALE GENOMIC DNA]</scope>
    <source>
        <strain evidence="12 13">ICMP 19430</strain>
    </source>
</reference>
<keyword evidence="7" id="KW-0560">Oxidoreductase</keyword>
<sequence>MSTDHTVDSARESGANDTPGKPDSEPIKPYRNAAGGWGSVKAVASILVQEHVALNGSRILARQNKPDGFACVSCSWAKPADPHLFEFCENGAKATAWEITAKRVDADFFADHTLSELRSWSGLELESRGRLTTPMRWDSATDRYVPTTWQHAFTEIASELQALDPNEAVFYASGRASLETSYMYALLARLYGTNNLPDSSNMCHESTSVGLPKTIGVPVGTVQLEDFEHTDCMLFFGHNTGTNAPRMLHQLQDARKRGVEIITFNPLKERGLVTFANPQSPLDMLTPADTRISTQYHQVKIGGDAAAIAGLCKLLIEWDDDAQRNNEPRVLDAAFIAEHTHGFDEFAGAMRATSWQEIERHSQLSRAALENAARVYAKANAAMVLYGMGITQHRSGVHNVQMLSNLLLLRGNIGRPGAGICPIRGHSNVQGQRTVGITEKPELAPLDKLKELYGFEPPRDKGMTTVDACRGVLDGKVKAFIGLGGNFQVAIPDHHVMDPAWQRLRLTVQIATKLNRSHLLHGEVAYLLPCLGRIEIDRQASGEQWVSVEDSTACVHGSHGLAEPAGDMLLSEPAIVAGLAKALLPRNPKIDWDAWVDDYSLVRDAIERTYPDQFKDFNRRFREPGGFHRPLAACERKWKTESGKANFIAPDTLDEDADMPSRGPDVLRLMTARGDSQFNTTVYGLDDRFRGVYGSRNVLLMHQDDMTQRGFAEGDAVCITTVSNDDVTREVDGMHVHAFDIPPGCIMGYYPECNRLIPLSHHAESSQVPASKSIPVRLRKSVVSEGLAA</sequence>
<dbReference type="InterPro" id="IPR006656">
    <property type="entry name" value="Mopterin_OxRdtase"/>
</dbReference>
<feature type="region of interest" description="Disordered" evidence="10">
    <location>
        <begin position="1"/>
        <end position="30"/>
    </location>
</feature>
<evidence type="ECO:0000256" key="7">
    <source>
        <dbReference type="ARBA" id="ARBA00023002"/>
    </source>
</evidence>
<dbReference type="InterPro" id="IPR041953">
    <property type="entry name" value="YdeP_MopB"/>
</dbReference>
<dbReference type="AlphaFoldDB" id="A0A4Y8MVB4"/>
<keyword evidence="4" id="KW-0004">4Fe-4S</keyword>
<evidence type="ECO:0000256" key="10">
    <source>
        <dbReference type="SAM" id="MobiDB-lite"/>
    </source>
</evidence>
<dbReference type="NCBIfam" id="TIGR01701">
    <property type="entry name" value="Fdhalpha-like"/>
    <property type="match status" value="1"/>
</dbReference>
<dbReference type="InterPro" id="IPR010046">
    <property type="entry name" value="Mopterin_OxRdtse_a_bac"/>
</dbReference>
<feature type="compositionally biased region" description="Basic and acidic residues" evidence="10">
    <location>
        <begin position="1"/>
        <end position="11"/>
    </location>
</feature>
<evidence type="ECO:0000256" key="5">
    <source>
        <dbReference type="ARBA" id="ARBA00022505"/>
    </source>
</evidence>
<dbReference type="SUPFAM" id="SSF50692">
    <property type="entry name" value="ADC-like"/>
    <property type="match status" value="1"/>
</dbReference>